<feature type="transmembrane region" description="Helical" evidence="1">
    <location>
        <begin position="54"/>
        <end position="75"/>
    </location>
</feature>
<comment type="caution">
    <text evidence="2">The sequence shown here is derived from an EMBL/GenBank/DDBJ whole genome shotgun (WGS) entry which is preliminary data.</text>
</comment>
<dbReference type="Pfam" id="PF17328">
    <property type="entry name" value="DUF5366"/>
    <property type="match status" value="1"/>
</dbReference>
<protein>
    <recommendedName>
        <fullName evidence="4">YufK family protein</fullName>
    </recommendedName>
</protein>
<dbReference type="RefSeq" id="WP_119117256.1">
    <property type="nucleotide sequence ID" value="NZ_QWVS01000018.1"/>
</dbReference>
<gene>
    <name evidence="2" type="ORF">D1953_11105</name>
</gene>
<feature type="transmembrane region" description="Helical" evidence="1">
    <location>
        <begin position="121"/>
        <end position="139"/>
    </location>
</feature>
<organism evidence="2 3">
    <name type="scientific">Peribacillus asahii</name>
    <dbReference type="NCBI Taxonomy" id="228899"/>
    <lineage>
        <taxon>Bacteria</taxon>
        <taxon>Bacillati</taxon>
        <taxon>Bacillota</taxon>
        <taxon>Bacilli</taxon>
        <taxon>Bacillales</taxon>
        <taxon>Bacillaceae</taxon>
        <taxon>Peribacillus</taxon>
    </lineage>
</organism>
<dbReference type="AlphaFoldDB" id="A0A398BBX4"/>
<dbReference type="EMBL" id="QWVS01000018">
    <property type="protein sequence ID" value="RID85360.1"/>
    <property type="molecule type" value="Genomic_DNA"/>
</dbReference>
<evidence type="ECO:0000256" key="1">
    <source>
        <dbReference type="SAM" id="Phobius"/>
    </source>
</evidence>
<keyword evidence="1" id="KW-0812">Transmembrane</keyword>
<keyword evidence="1" id="KW-1133">Transmembrane helix</keyword>
<accession>A0A398BBX4</accession>
<evidence type="ECO:0008006" key="4">
    <source>
        <dbReference type="Google" id="ProtNLM"/>
    </source>
</evidence>
<reference evidence="2 3" key="1">
    <citation type="submission" date="2018-08" db="EMBL/GenBank/DDBJ databases">
        <title>Bacillus jemisoniae sp. nov., Bacillus chryseoplanitiae sp. nov., Bacillus resnikiae sp. nov., and Bacillus frankliniae sp. nov., isolated from Viking spacecraft and associated surfaces.</title>
        <authorList>
            <person name="Seuylemezian A."/>
            <person name="Vaishampayan P."/>
        </authorList>
    </citation>
    <scope>NUCLEOTIDE SEQUENCE [LARGE SCALE GENOMIC DNA]</scope>
    <source>
        <strain evidence="2 3">MA001</strain>
    </source>
</reference>
<feature type="transmembrane region" description="Helical" evidence="1">
    <location>
        <begin position="6"/>
        <end position="25"/>
    </location>
</feature>
<evidence type="ECO:0000313" key="3">
    <source>
        <dbReference type="Proteomes" id="UP000266016"/>
    </source>
</evidence>
<name>A0A398BBX4_9BACI</name>
<dbReference type="Proteomes" id="UP000266016">
    <property type="component" value="Unassembled WGS sequence"/>
</dbReference>
<sequence>MKNTYFFGYFPFITVVLFSLSFGLYSEIRLLDLFDSLGLYQGMLEFFSETGIKIALLVVMFLVFFMLFSALKLILDTMVEMSLLLFSKDSEGTGLKSIRMGTIIYVVGATVSLVSTQSIMGLLVIFLLTNVAAFIYFVYKVSTNLSLLGLIGLIFFHIFIWSIFLLVVAYSVLKLYNSIINSLPI</sequence>
<feature type="transmembrane region" description="Helical" evidence="1">
    <location>
        <begin position="95"/>
        <end position="114"/>
    </location>
</feature>
<proteinExistence type="predicted"/>
<dbReference type="InterPro" id="IPR035289">
    <property type="entry name" value="DUF5366"/>
</dbReference>
<keyword evidence="3" id="KW-1185">Reference proteome</keyword>
<keyword evidence="1" id="KW-0472">Membrane</keyword>
<evidence type="ECO:0000313" key="2">
    <source>
        <dbReference type="EMBL" id="RID85360.1"/>
    </source>
</evidence>
<feature type="transmembrane region" description="Helical" evidence="1">
    <location>
        <begin position="145"/>
        <end position="173"/>
    </location>
</feature>